<proteinExistence type="predicted"/>
<dbReference type="RefSeq" id="WP_129725257.1">
    <property type="nucleotide sequence ID" value="NZ_LR215036.1"/>
</dbReference>
<keyword evidence="1" id="KW-0472">Membrane</keyword>
<dbReference type="KEGG" id="mcit:NCTC10181_00264"/>
<keyword evidence="3" id="KW-1185">Reference proteome</keyword>
<evidence type="ECO:0000313" key="2">
    <source>
        <dbReference type="EMBL" id="VEU74425.1"/>
    </source>
</evidence>
<reference evidence="2 3" key="1">
    <citation type="submission" date="2019-01" db="EMBL/GenBank/DDBJ databases">
        <authorList>
            <consortium name="Pathogen Informatics"/>
        </authorList>
    </citation>
    <scope>NUCLEOTIDE SEQUENCE [LARGE SCALE GENOMIC DNA]</scope>
    <source>
        <strain evidence="2 3">NCTC10181</strain>
    </source>
</reference>
<dbReference type="Proteomes" id="UP000290985">
    <property type="component" value="Chromosome"/>
</dbReference>
<accession>A0A449B1K7</accession>
<sequence length="128" mass="14898">MNLNSTKINEKDYCNQIIKQATKKYRKSYYLFVFLNVSLILITATSIILNLFALRYNPFPDETMIYFILLSCTSVVIAFLTSVQTFLSIKDQKQSLSNNIDIKRAMIVKIQNNEPITREEIDNILNTF</sequence>
<keyword evidence="1" id="KW-0812">Transmembrane</keyword>
<evidence type="ECO:0000313" key="3">
    <source>
        <dbReference type="Proteomes" id="UP000290985"/>
    </source>
</evidence>
<protein>
    <submittedName>
        <fullName evidence="2">Uncharacterized protein</fullName>
    </submittedName>
</protein>
<dbReference type="EMBL" id="LR215036">
    <property type="protein sequence ID" value="VEU74425.1"/>
    <property type="molecule type" value="Genomic_DNA"/>
</dbReference>
<organism evidence="2 3">
    <name type="scientific">Mycoplasmopsis citelli</name>
    <dbReference type="NCBI Taxonomy" id="171281"/>
    <lineage>
        <taxon>Bacteria</taxon>
        <taxon>Bacillati</taxon>
        <taxon>Mycoplasmatota</taxon>
        <taxon>Mycoplasmoidales</taxon>
        <taxon>Metamycoplasmataceae</taxon>
        <taxon>Mycoplasmopsis</taxon>
    </lineage>
</organism>
<evidence type="ECO:0000256" key="1">
    <source>
        <dbReference type="SAM" id="Phobius"/>
    </source>
</evidence>
<name>A0A449B1K7_9BACT</name>
<dbReference type="OrthoDB" id="399825at2"/>
<feature type="transmembrane region" description="Helical" evidence="1">
    <location>
        <begin position="29"/>
        <end position="52"/>
    </location>
</feature>
<dbReference type="AlphaFoldDB" id="A0A449B1K7"/>
<gene>
    <name evidence="2" type="ORF">NCTC10181_00264</name>
</gene>
<feature type="transmembrane region" description="Helical" evidence="1">
    <location>
        <begin position="64"/>
        <end position="87"/>
    </location>
</feature>
<keyword evidence="1" id="KW-1133">Transmembrane helix</keyword>